<keyword evidence="1" id="KW-0489">Methyltransferase</keyword>
<reference evidence="2" key="1">
    <citation type="journal article" date="2019" name="Int. J. Syst. Evol. Microbiol.">
        <title>The Global Catalogue of Microorganisms (GCM) 10K type strain sequencing project: providing services to taxonomists for standard genome sequencing and annotation.</title>
        <authorList>
            <consortium name="The Broad Institute Genomics Platform"/>
            <consortium name="The Broad Institute Genome Sequencing Center for Infectious Disease"/>
            <person name="Wu L."/>
            <person name="Ma J."/>
        </authorList>
    </citation>
    <scope>NUCLEOTIDE SEQUENCE [LARGE SCALE GENOMIC DNA]</scope>
    <source>
        <strain evidence="2">CGMCC 1.16444</strain>
    </source>
</reference>
<dbReference type="InterPro" id="IPR029063">
    <property type="entry name" value="SAM-dependent_MTases_sf"/>
</dbReference>
<dbReference type="GO" id="GO:0008168">
    <property type="term" value="F:methyltransferase activity"/>
    <property type="evidence" value="ECO:0007669"/>
    <property type="project" value="UniProtKB-KW"/>
</dbReference>
<organism evidence="1 2">
    <name type="scientific">Flaviflagellibacter deserti</name>
    <dbReference type="NCBI Taxonomy" id="2267266"/>
    <lineage>
        <taxon>Bacteria</taxon>
        <taxon>Pseudomonadati</taxon>
        <taxon>Pseudomonadota</taxon>
        <taxon>Alphaproteobacteria</taxon>
        <taxon>Hyphomicrobiales</taxon>
        <taxon>Flaviflagellibacter</taxon>
    </lineage>
</organism>
<dbReference type="RefSeq" id="WP_114958751.1">
    <property type="nucleotide sequence ID" value="NZ_JBHSJF010000006.1"/>
</dbReference>
<dbReference type="Pfam" id="PF05711">
    <property type="entry name" value="TylF"/>
    <property type="match status" value="1"/>
</dbReference>
<accession>A0ABV9Z2E0</accession>
<dbReference type="Proteomes" id="UP001595796">
    <property type="component" value="Unassembled WGS sequence"/>
</dbReference>
<dbReference type="PANTHER" id="PTHR40036:SF1">
    <property type="entry name" value="MACROCIN O-METHYLTRANSFERASE"/>
    <property type="match status" value="1"/>
</dbReference>
<dbReference type="SUPFAM" id="SSF53335">
    <property type="entry name" value="S-adenosyl-L-methionine-dependent methyltransferases"/>
    <property type="match status" value="1"/>
</dbReference>
<dbReference type="InterPro" id="IPR008884">
    <property type="entry name" value="TylF_MeTrfase"/>
</dbReference>
<evidence type="ECO:0000313" key="2">
    <source>
        <dbReference type="Proteomes" id="UP001595796"/>
    </source>
</evidence>
<dbReference type="EMBL" id="JBHSJF010000006">
    <property type="protein sequence ID" value="MFC5067993.1"/>
    <property type="molecule type" value="Genomic_DNA"/>
</dbReference>
<proteinExistence type="predicted"/>
<name>A0ABV9Z2E0_9HYPH</name>
<protein>
    <submittedName>
        <fullName evidence="1">TylF/MycF/NovP-related O-methyltransferase</fullName>
        <ecNumber evidence="1">2.1.1.-</ecNumber>
    </submittedName>
</protein>
<dbReference type="Gene3D" id="3.40.50.150">
    <property type="entry name" value="Vaccinia Virus protein VP39"/>
    <property type="match status" value="1"/>
</dbReference>
<dbReference type="PANTHER" id="PTHR40036">
    <property type="entry name" value="MACROCIN O-METHYLTRANSFERASE"/>
    <property type="match status" value="1"/>
</dbReference>
<keyword evidence="2" id="KW-1185">Reference proteome</keyword>
<dbReference type="EC" id="2.1.1.-" evidence="1"/>
<gene>
    <name evidence="1" type="ORF">ACFPFW_08170</name>
</gene>
<dbReference type="GO" id="GO:0032259">
    <property type="term" value="P:methylation"/>
    <property type="evidence" value="ECO:0007669"/>
    <property type="project" value="UniProtKB-KW"/>
</dbReference>
<comment type="caution">
    <text evidence="1">The sequence shown here is derived from an EMBL/GenBank/DDBJ whole genome shotgun (WGS) entry which is preliminary data.</text>
</comment>
<keyword evidence="1" id="KW-0808">Transferase</keyword>
<sequence>MAFGIGRTIRRSLGIKKKWRPDYVGDNVGVRRKNLGFMSEPSFASAWERAAEGNRPAWDGRVKDVRWRAHTAVWAARHGLLLPGDFVECGVNLGALSMTICHALDFAKVTKTFYLFDTYEGIPDDGREITQSRNGSLYFDCYALAEKNFAPFPNAKLVKGWLPGTLDQTSLDRIAYLSVDLNHADAEKAVMDELWDRLSPSAIVVIDDYAFATHEDQHEMWDEFAASKKSSVLTLPTGQGLLVKPA</sequence>
<evidence type="ECO:0000313" key="1">
    <source>
        <dbReference type="EMBL" id="MFC5067993.1"/>
    </source>
</evidence>